<accession>A0A196SE19</accession>
<organism evidence="1 2">
    <name type="scientific">Blastocystis sp. subtype 1 (strain ATCC 50177 / NandII)</name>
    <dbReference type="NCBI Taxonomy" id="478820"/>
    <lineage>
        <taxon>Eukaryota</taxon>
        <taxon>Sar</taxon>
        <taxon>Stramenopiles</taxon>
        <taxon>Bigyra</taxon>
        <taxon>Opalozoa</taxon>
        <taxon>Opalinata</taxon>
        <taxon>Blastocystidae</taxon>
        <taxon>Blastocystis</taxon>
    </lineage>
</organism>
<name>A0A196SE19_BLAHN</name>
<evidence type="ECO:0000313" key="2">
    <source>
        <dbReference type="Proteomes" id="UP000078348"/>
    </source>
</evidence>
<dbReference type="Proteomes" id="UP000078348">
    <property type="component" value="Unassembled WGS sequence"/>
</dbReference>
<protein>
    <submittedName>
        <fullName evidence="1">Uncharacterized protein</fullName>
    </submittedName>
</protein>
<reference evidence="1 2" key="1">
    <citation type="submission" date="2016-05" db="EMBL/GenBank/DDBJ databases">
        <title>Nuclear genome of Blastocystis sp. subtype 1 NandII.</title>
        <authorList>
            <person name="Gentekaki E."/>
            <person name="Curtis B."/>
            <person name="Stairs C."/>
            <person name="Eme L."/>
            <person name="Herman E."/>
            <person name="Klimes V."/>
            <person name="Arias M.C."/>
            <person name="Elias M."/>
            <person name="Hilliou F."/>
            <person name="Klute M."/>
            <person name="Malik S.-B."/>
            <person name="Pightling A."/>
            <person name="Rachubinski R."/>
            <person name="Salas D."/>
            <person name="Schlacht A."/>
            <person name="Suga H."/>
            <person name="Archibald J."/>
            <person name="Ball S.G."/>
            <person name="Clark G."/>
            <person name="Dacks J."/>
            <person name="Van Der Giezen M."/>
            <person name="Tsaousis A."/>
            <person name="Roger A."/>
        </authorList>
    </citation>
    <scope>NUCLEOTIDE SEQUENCE [LARGE SCALE GENOMIC DNA]</scope>
    <source>
        <strain evidence="2">ATCC 50177 / NandII</strain>
    </source>
</reference>
<keyword evidence="2" id="KW-1185">Reference proteome</keyword>
<evidence type="ECO:0000313" key="1">
    <source>
        <dbReference type="EMBL" id="OAO14382.1"/>
    </source>
</evidence>
<sequence>MESIDTSDAFACPWRLDKANLPTDMRVVEVSELTYPISMKDMQMSQIDSHSVFILMSALSTGISLDCSTGEISGTISACTLTAKKINSFALHTGEQAQRYGFSVYGRYESVDEYTSMLFMTDPTLLERDRKAWPVPVDVAGFKQLKFEVNAFCKSWSTGWCPAMGEYPSVGEGEISPAGCPEGFHGYAYRECHDGVLGEVKMDKVPDRLQYENNNMVFVME</sequence>
<dbReference type="EMBL" id="LXWW01000254">
    <property type="protein sequence ID" value="OAO14382.1"/>
    <property type="molecule type" value="Genomic_DNA"/>
</dbReference>
<proteinExistence type="predicted"/>
<gene>
    <name evidence="1" type="ORF">AV274_3920</name>
</gene>
<dbReference type="AlphaFoldDB" id="A0A196SE19"/>
<comment type="caution">
    <text evidence="1">The sequence shown here is derived from an EMBL/GenBank/DDBJ whole genome shotgun (WGS) entry which is preliminary data.</text>
</comment>